<name>A0ACC2FVF9_DALPE</name>
<dbReference type="EMBL" id="CM055748">
    <property type="protein sequence ID" value="KAJ7995384.1"/>
    <property type="molecule type" value="Genomic_DNA"/>
</dbReference>
<protein>
    <submittedName>
        <fullName evidence="1">Uncharacterized protein</fullName>
    </submittedName>
</protein>
<comment type="caution">
    <text evidence="1">The sequence shown here is derived from an EMBL/GenBank/DDBJ whole genome shotgun (WGS) entry which is preliminary data.</text>
</comment>
<dbReference type="Proteomes" id="UP001157502">
    <property type="component" value="Chromosome 21"/>
</dbReference>
<organism evidence="1 2">
    <name type="scientific">Dallia pectoralis</name>
    <name type="common">Alaska blackfish</name>
    <dbReference type="NCBI Taxonomy" id="75939"/>
    <lineage>
        <taxon>Eukaryota</taxon>
        <taxon>Metazoa</taxon>
        <taxon>Chordata</taxon>
        <taxon>Craniata</taxon>
        <taxon>Vertebrata</taxon>
        <taxon>Euteleostomi</taxon>
        <taxon>Actinopterygii</taxon>
        <taxon>Neopterygii</taxon>
        <taxon>Teleostei</taxon>
        <taxon>Protacanthopterygii</taxon>
        <taxon>Esociformes</taxon>
        <taxon>Umbridae</taxon>
        <taxon>Dallia</taxon>
    </lineage>
</organism>
<proteinExistence type="predicted"/>
<evidence type="ECO:0000313" key="2">
    <source>
        <dbReference type="Proteomes" id="UP001157502"/>
    </source>
</evidence>
<reference evidence="1" key="1">
    <citation type="submission" date="2021-05" db="EMBL/GenBank/DDBJ databases">
        <authorList>
            <person name="Pan Q."/>
            <person name="Jouanno E."/>
            <person name="Zahm M."/>
            <person name="Klopp C."/>
            <person name="Cabau C."/>
            <person name="Louis A."/>
            <person name="Berthelot C."/>
            <person name="Parey E."/>
            <person name="Roest Crollius H."/>
            <person name="Montfort J."/>
            <person name="Robinson-Rechavi M."/>
            <person name="Bouchez O."/>
            <person name="Lampietro C."/>
            <person name="Lopez Roques C."/>
            <person name="Donnadieu C."/>
            <person name="Postlethwait J."/>
            <person name="Bobe J."/>
            <person name="Dillon D."/>
            <person name="Chandos A."/>
            <person name="von Hippel F."/>
            <person name="Guiguen Y."/>
        </authorList>
    </citation>
    <scope>NUCLEOTIDE SEQUENCE</scope>
    <source>
        <strain evidence="1">YG-Jan2019</strain>
    </source>
</reference>
<gene>
    <name evidence="1" type="ORF">DPEC_G00244010</name>
</gene>
<keyword evidence="2" id="KW-1185">Reference proteome</keyword>
<accession>A0ACC2FVF9</accession>
<sequence length="68" mass="7434">MGIIAIGLHTSSAHWHFQLCHHCHITKINILPSMISSDMKGPAKITDGCTEEVHNSFSPVVVGTPDKR</sequence>
<evidence type="ECO:0000313" key="1">
    <source>
        <dbReference type="EMBL" id="KAJ7995384.1"/>
    </source>
</evidence>